<keyword evidence="4" id="KW-1185">Reference proteome</keyword>
<evidence type="ECO:0000256" key="1">
    <source>
        <dbReference type="SAM" id="Coils"/>
    </source>
</evidence>
<feature type="transmembrane region" description="Helical" evidence="2">
    <location>
        <begin position="15"/>
        <end position="38"/>
    </location>
</feature>
<keyword evidence="2" id="KW-1133">Transmembrane helix</keyword>
<dbReference type="OrthoDB" id="302428at2759"/>
<keyword evidence="1" id="KW-0175">Coiled coil</keyword>
<dbReference type="PANTHER" id="PTHR31600:SF2">
    <property type="entry name" value="GAMETE ENRICHED GENE 10 PROTEIN-RELATED"/>
    <property type="match status" value="1"/>
</dbReference>
<comment type="caution">
    <text evidence="3">The sequence shown here is derived from an EMBL/GenBank/DDBJ whole genome shotgun (WGS) entry which is preliminary data.</text>
</comment>
<evidence type="ECO:0000256" key="2">
    <source>
        <dbReference type="SAM" id="Phobius"/>
    </source>
</evidence>
<keyword evidence="2" id="KW-0472">Membrane</keyword>
<feature type="transmembrane region" description="Helical" evidence="2">
    <location>
        <begin position="1463"/>
        <end position="1480"/>
    </location>
</feature>
<feature type="coiled-coil region" evidence="1">
    <location>
        <begin position="739"/>
        <end position="766"/>
    </location>
</feature>
<name>A0A8S1QZW2_9CILI</name>
<dbReference type="InterPro" id="IPR052994">
    <property type="entry name" value="Tiny_macrocysts_regulators"/>
</dbReference>
<proteinExistence type="predicted"/>
<evidence type="ECO:0000313" key="3">
    <source>
        <dbReference type="EMBL" id="CAD8119960.1"/>
    </source>
</evidence>
<keyword evidence="2" id="KW-0812">Transmembrane</keyword>
<dbReference type="Proteomes" id="UP000692954">
    <property type="component" value="Unassembled WGS sequence"/>
</dbReference>
<evidence type="ECO:0000313" key="4">
    <source>
        <dbReference type="Proteomes" id="UP000692954"/>
    </source>
</evidence>
<feature type="transmembrane region" description="Helical" evidence="2">
    <location>
        <begin position="58"/>
        <end position="91"/>
    </location>
</feature>
<feature type="transmembrane region" description="Helical" evidence="2">
    <location>
        <begin position="1219"/>
        <end position="1240"/>
    </location>
</feature>
<accession>A0A8S1QZW2</accession>
<feature type="transmembrane region" description="Helical" evidence="2">
    <location>
        <begin position="909"/>
        <end position="930"/>
    </location>
</feature>
<gene>
    <name evidence="3" type="ORF">PSON_ATCC_30995.1.T1230137</name>
</gene>
<protein>
    <recommendedName>
        <fullName evidence="5">Transmembrane protein</fullName>
    </recommendedName>
</protein>
<sequence>MLLENQMMSNLFKEIIIILAIMLKVYKQLQIVRVILVFLKQAISIIQQLNKKNCYIHVLIKVVSIVTIFALFFEFAVCEYLLIVSIFLSIITQITQKIRSYYITTENQANIITLQLIDMALNKPNSQENQIICQIAFNMHKCVKCQLPSKIIYCLFKNIINENSDLNYLIQFCYYLSEKYPIKSLIKLLKIQTRNLYFIGTSRNLIKYLRKQSDLLLEIFQKQLFFHKKENNQIKLKTKIVYECYFSQEQLFPSFEKVIMQKISFYHHLIKGYQNIETYFNEALSLSENIIQCKQLMNQKYDMINERLKNSEIQESLSMRIIQLYYSAIYNNQYLSFKIERKIEEYLKNERFRQDEPLSSIQLIQNRIFIFQSSIINNRGQFINLDTKKLSLFLEEKEDNLKYIKHCSQLMPSFLGIIHDDLIDRFINYGFAQTQNQSRKTYIQNSEGYIEPCFISIYPHYDIDNNDFIMNIIMSKVQQNQMIIFGVDGSIHGITQQFYENAAKSNYHFMKIFKCEKKLNNQKEQSNVRSFLEKNPLIQYYIPNIMLQVELLVKQYQKTKSFMLSNLKSTWVIPNNHRMCLTQTQNLLEPFKIQNTNEYSNKYRNQYFSTLKQRFDLSKDRQKVNDLQLLDWNDNIDGIPIILLQPQLQQQLIEIVDFGDIQKSQFQLALQYDLQFNTFQTQKKKVGYFLLILTDYKVLSTQQMISNSVLFEKNIKSEVQEEKIQQNVKLTQSLAFLKKQEQYEAINEAKQEFKAINDDIPEIQKENEYLCLSSANQSFEQHLIKNQIQLRSPETQAQVDIYAGPLVLKSKCSENYNIEDIDLNDHNEQFKKQKISKTDLNFSKKKDEKSKSKSHLREKLQYFKNQIQENNDFASNPSRSSVCSTQKETQYLVEQIYSKTQIILPLQKISFILALILISIVVISLINNMMVLKNLEQQSSEVMNLIEPQNITYFYSSVIYQLWSIQLQQQNIINISQFIKQRNNETLNTMFQNGRIYLKKLNINVPKLAQRQGIQDFEIKYFQNNIFSTFTYNIQDFYIMLNEAIEHTYRINLNSPTPYYDQLYTSGFIRLNFIQMAKQINTFVIELIEDTILSQNQIEFNFKNLILIELFLVLFLIVIQVKYWNFIDKLQKSILLLVSSLNENQAVDQIIKFMALKSILDEKNQNNWKIEDFSQIMTQNSKKKNQKQKQIETFGKQSNSESSLTSRINKTQHFTKLNYIVIICLIIFWISYLLTSYLLFVKNHENFQPSLKATLRYGEFRIKMDITSILGGFIKTENLLPNNNLSFINQTETIELFQECKSQLLLIINEVSTTILENANKNNQNSPFDSFLNDDICQIKHWEEIKSCDPSKQNLPYSNLDSIHNLISNGILGYTASLIKYIDQEFYNELNQLHYNSKDENAFTIESQYFQNYFLQYFSDTQNTFLDFLTLFQIDNQNIAEKIINLMEIYYIILGFMQNQNQIFSYFIFMLSICIIWIFLQQKKMRSLRQILVLIPLDLIQNQNIKNRIKLIFSWLY</sequence>
<evidence type="ECO:0008006" key="5">
    <source>
        <dbReference type="Google" id="ProtNLM"/>
    </source>
</evidence>
<feature type="transmembrane region" description="Helical" evidence="2">
    <location>
        <begin position="1105"/>
        <end position="1124"/>
    </location>
</feature>
<organism evidence="3 4">
    <name type="scientific">Paramecium sonneborni</name>
    <dbReference type="NCBI Taxonomy" id="65129"/>
    <lineage>
        <taxon>Eukaryota</taxon>
        <taxon>Sar</taxon>
        <taxon>Alveolata</taxon>
        <taxon>Ciliophora</taxon>
        <taxon>Intramacronucleata</taxon>
        <taxon>Oligohymenophorea</taxon>
        <taxon>Peniculida</taxon>
        <taxon>Parameciidae</taxon>
        <taxon>Paramecium</taxon>
    </lineage>
</organism>
<dbReference type="EMBL" id="CAJJDN010000123">
    <property type="protein sequence ID" value="CAD8119960.1"/>
    <property type="molecule type" value="Genomic_DNA"/>
</dbReference>
<dbReference type="PANTHER" id="PTHR31600">
    <property type="entry name" value="TINY MACROCYSTS PROTEIN B-RELATED"/>
    <property type="match status" value="1"/>
</dbReference>
<reference evidence="3" key="1">
    <citation type="submission" date="2021-01" db="EMBL/GenBank/DDBJ databases">
        <authorList>
            <consortium name="Genoscope - CEA"/>
            <person name="William W."/>
        </authorList>
    </citation>
    <scope>NUCLEOTIDE SEQUENCE</scope>
</reference>